<gene>
    <name evidence="4" type="ORF">ALEPTO_LOCUS4803</name>
</gene>
<sequence>SQNNNGLLSEQLQDLVTKKSSAILEGNFVTLMPNAKNSTEGAENPSDEILSNCSETQEIVRVLSIHKDSHNEIYFKIESDDKSTSLIKRSEANLFYPQEVLAFYESKLTWN</sequence>
<dbReference type="AlphaFoldDB" id="A0A9N9ADA6"/>
<comment type="caution">
    <text evidence="4">The sequence shown here is derived from an EMBL/GenBank/DDBJ whole genome shotgun (WGS) entry which is preliminary data.</text>
</comment>
<proteinExistence type="predicted"/>
<feature type="non-terminal residue" evidence="4">
    <location>
        <position position="1"/>
    </location>
</feature>
<dbReference type="CDD" id="cd00034">
    <property type="entry name" value="CSD"/>
    <property type="match status" value="1"/>
</dbReference>
<dbReference type="EMBL" id="CAJVPS010001185">
    <property type="protein sequence ID" value="CAG8528134.1"/>
    <property type="molecule type" value="Genomic_DNA"/>
</dbReference>
<dbReference type="SUPFAM" id="SSF54160">
    <property type="entry name" value="Chromo domain-like"/>
    <property type="match status" value="1"/>
</dbReference>
<organism evidence="4 5">
    <name type="scientific">Ambispora leptoticha</name>
    <dbReference type="NCBI Taxonomy" id="144679"/>
    <lineage>
        <taxon>Eukaryota</taxon>
        <taxon>Fungi</taxon>
        <taxon>Fungi incertae sedis</taxon>
        <taxon>Mucoromycota</taxon>
        <taxon>Glomeromycotina</taxon>
        <taxon>Glomeromycetes</taxon>
        <taxon>Archaeosporales</taxon>
        <taxon>Ambisporaceae</taxon>
        <taxon>Ambispora</taxon>
    </lineage>
</organism>
<evidence type="ECO:0000313" key="4">
    <source>
        <dbReference type="EMBL" id="CAG8528134.1"/>
    </source>
</evidence>
<keyword evidence="5" id="KW-1185">Reference proteome</keyword>
<evidence type="ECO:0000259" key="3">
    <source>
        <dbReference type="Pfam" id="PF01393"/>
    </source>
</evidence>
<comment type="subcellular location">
    <subcellularLocation>
        <location evidence="1">Nucleus</location>
    </subcellularLocation>
</comment>
<dbReference type="Pfam" id="PF01393">
    <property type="entry name" value="Chromo_shadow"/>
    <property type="match status" value="1"/>
</dbReference>
<name>A0A9N9ADA6_9GLOM</name>
<evidence type="ECO:0000256" key="1">
    <source>
        <dbReference type="ARBA" id="ARBA00004123"/>
    </source>
</evidence>
<protein>
    <submittedName>
        <fullName evidence="4">9342_t:CDS:1</fullName>
    </submittedName>
</protein>
<accession>A0A9N9ADA6</accession>
<reference evidence="4" key="1">
    <citation type="submission" date="2021-06" db="EMBL/GenBank/DDBJ databases">
        <authorList>
            <person name="Kallberg Y."/>
            <person name="Tangrot J."/>
            <person name="Rosling A."/>
        </authorList>
    </citation>
    <scope>NUCLEOTIDE SEQUENCE</scope>
    <source>
        <strain evidence="4">FL130A</strain>
    </source>
</reference>
<evidence type="ECO:0000256" key="2">
    <source>
        <dbReference type="ARBA" id="ARBA00023242"/>
    </source>
</evidence>
<dbReference type="InterPro" id="IPR008251">
    <property type="entry name" value="Chromo_shadow_dom"/>
</dbReference>
<dbReference type="GO" id="GO:0005634">
    <property type="term" value="C:nucleus"/>
    <property type="evidence" value="ECO:0007669"/>
    <property type="project" value="UniProtKB-SubCell"/>
</dbReference>
<dbReference type="Proteomes" id="UP000789508">
    <property type="component" value="Unassembled WGS sequence"/>
</dbReference>
<dbReference type="OrthoDB" id="433924at2759"/>
<evidence type="ECO:0000313" key="5">
    <source>
        <dbReference type="Proteomes" id="UP000789508"/>
    </source>
</evidence>
<feature type="domain" description="Chromo shadow" evidence="3">
    <location>
        <begin position="72"/>
        <end position="110"/>
    </location>
</feature>
<keyword evidence="2" id="KW-0539">Nucleus</keyword>
<dbReference type="Gene3D" id="2.40.50.40">
    <property type="match status" value="1"/>
</dbReference>
<dbReference type="InterPro" id="IPR016197">
    <property type="entry name" value="Chromo-like_dom_sf"/>
</dbReference>